<dbReference type="HOGENOM" id="CLU_010363_0_2_2"/>
<accession>B8GE69</accession>
<feature type="domain" description="Metallo-beta-lactamase" evidence="1">
    <location>
        <begin position="89"/>
        <end position="285"/>
    </location>
</feature>
<dbReference type="Gene3D" id="3.60.15.10">
    <property type="entry name" value="Ribonuclease Z/Hydroxyacylglutathione hydrolase-like"/>
    <property type="match status" value="1"/>
</dbReference>
<dbReference type="RefSeq" id="WP_012618889.1">
    <property type="nucleotide sequence ID" value="NC_011832.1"/>
</dbReference>
<name>B8GE69_METPE</name>
<dbReference type="EMBL" id="CP001338">
    <property type="protein sequence ID" value="ACL17570.1"/>
    <property type="molecule type" value="Genomic_DNA"/>
</dbReference>
<dbReference type="Pfam" id="PF12706">
    <property type="entry name" value="Lactamase_B_2"/>
    <property type="match status" value="1"/>
</dbReference>
<dbReference type="OrthoDB" id="3327at2157"/>
<keyword evidence="2" id="KW-0378">Hydrolase</keyword>
<evidence type="ECO:0000313" key="2">
    <source>
        <dbReference type="EMBL" id="ACL17570.1"/>
    </source>
</evidence>
<dbReference type="CDD" id="cd07731">
    <property type="entry name" value="ComA-like_MBL-fold"/>
    <property type="match status" value="1"/>
</dbReference>
<evidence type="ECO:0000259" key="1">
    <source>
        <dbReference type="SMART" id="SM00849"/>
    </source>
</evidence>
<dbReference type="InterPro" id="IPR035681">
    <property type="entry name" value="ComA-like_MBL"/>
</dbReference>
<dbReference type="SMART" id="SM00849">
    <property type="entry name" value="Lactamase_B"/>
    <property type="match status" value="1"/>
</dbReference>
<dbReference type="STRING" id="521011.Mpal_2283"/>
<organism evidence="2 3">
    <name type="scientific">Methanosphaerula palustris (strain ATCC BAA-1556 / DSM 19958 / E1-9c)</name>
    <dbReference type="NCBI Taxonomy" id="521011"/>
    <lineage>
        <taxon>Archaea</taxon>
        <taxon>Methanobacteriati</taxon>
        <taxon>Methanobacteriota</taxon>
        <taxon>Stenosarchaea group</taxon>
        <taxon>Methanomicrobia</taxon>
        <taxon>Methanomicrobiales</taxon>
        <taxon>Methanoregulaceae</taxon>
        <taxon>Methanosphaerula</taxon>
    </lineage>
</organism>
<proteinExistence type="predicted"/>
<sequence precursor="true">MDMKLNLLIVACFAVVLFALFGGFSYFFPKVNPITIPPISVQPHEVMPNTSPRIVTQEVPTPEPAETTEIAPSVPEEGLLIVHFIDVGEGDAALIISPYGHTMLIDAGPKETSETVVNYLKAQKVTSLDMLVATNGQADHTGGMETVIRTLQPKQFLDNGGPNGHPLDYQRILDLLQAQQVPVSHLAAGDTIDLDPSLSITVLNPGAARTGNQQEDSLVFKLVYKETSFLCCGDMGTATEQRLLASGTDLKSSVLKVAGHGDGKMTSGDFLARVSPDIGVISVGENIYGFPSSRITGTLTMRNAKVGRTDWDGNVIVTSDGKTCSLWQEYTSGDPLYRSSDE</sequence>
<dbReference type="GeneID" id="7270544"/>
<dbReference type="KEGG" id="mpl:Mpal_2283"/>
<reference evidence="2 3" key="1">
    <citation type="journal article" date="2015" name="Genome Announc.">
        <title>Complete Genome Sequence of Methanosphaerula palustris E1-9CT, a Hydrogenotrophic Methanogen Isolated from a Minerotrophic Fen Peatland.</title>
        <authorList>
            <person name="Cadillo-Quiroz H."/>
            <person name="Browne P."/>
            <person name="Kyrpides N."/>
            <person name="Woyke T."/>
            <person name="Goodwin L."/>
            <person name="Detter C."/>
            <person name="Yavitt J.B."/>
            <person name="Zinder S.H."/>
        </authorList>
    </citation>
    <scope>NUCLEOTIDE SEQUENCE [LARGE SCALE GENOMIC DNA]</scope>
    <source>
        <strain evidence="3">ATCC BAA-1556 / DSM 19958 / E1-9c</strain>
    </source>
</reference>
<dbReference type="InterPro" id="IPR036866">
    <property type="entry name" value="RibonucZ/Hydroxyglut_hydro"/>
</dbReference>
<dbReference type="SUPFAM" id="SSF56281">
    <property type="entry name" value="Metallo-hydrolase/oxidoreductase"/>
    <property type="match status" value="1"/>
</dbReference>
<dbReference type="GO" id="GO:0016787">
    <property type="term" value="F:hydrolase activity"/>
    <property type="evidence" value="ECO:0007669"/>
    <property type="project" value="UniProtKB-KW"/>
</dbReference>
<keyword evidence="3" id="KW-1185">Reference proteome</keyword>
<gene>
    <name evidence="2" type="ordered locus">Mpal_2283</name>
</gene>
<dbReference type="InterPro" id="IPR001279">
    <property type="entry name" value="Metallo-B-lactamas"/>
</dbReference>
<dbReference type="InterPro" id="IPR052159">
    <property type="entry name" value="Competence_DNA_uptake"/>
</dbReference>
<dbReference type="PANTHER" id="PTHR30619:SF7">
    <property type="entry name" value="BETA-LACTAMASE DOMAIN PROTEIN"/>
    <property type="match status" value="1"/>
</dbReference>
<protein>
    <submittedName>
        <fullName evidence="2">Hydrolase (Metallo-beta-lactamase superfamily)-like protein</fullName>
    </submittedName>
</protein>
<evidence type="ECO:0000313" key="3">
    <source>
        <dbReference type="Proteomes" id="UP000002457"/>
    </source>
</evidence>
<dbReference type="Proteomes" id="UP000002457">
    <property type="component" value="Chromosome"/>
</dbReference>
<dbReference type="AlphaFoldDB" id="B8GE69"/>
<dbReference type="PANTHER" id="PTHR30619">
    <property type="entry name" value="DNA INTERNALIZATION/COMPETENCE PROTEIN COMEC/REC2"/>
    <property type="match status" value="1"/>
</dbReference>
<dbReference type="eggNOG" id="arCOG03009">
    <property type="taxonomic scope" value="Archaea"/>
</dbReference>